<name>A0AAD5VZK2_9AGAR</name>
<gene>
    <name evidence="1" type="ORF">NP233_g1657</name>
</gene>
<proteinExistence type="predicted"/>
<comment type="caution">
    <text evidence="1">The sequence shown here is derived from an EMBL/GenBank/DDBJ whole genome shotgun (WGS) entry which is preliminary data.</text>
</comment>
<reference evidence="1" key="1">
    <citation type="submission" date="2022-07" db="EMBL/GenBank/DDBJ databases">
        <title>Genome Sequence of Leucocoprinus birnbaumii.</title>
        <authorList>
            <person name="Buettner E."/>
        </authorList>
    </citation>
    <scope>NUCLEOTIDE SEQUENCE</scope>
    <source>
        <strain evidence="1">VT141</strain>
    </source>
</reference>
<protein>
    <submittedName>
        <fullName evidence="1">Uncharacterized protein</fullName>
    </submittedName>
</protein>
<organism evidence="1 2">
    <name type="scientific">Leucocoprinus birnbaumii</name>
    <dbReference type="NCBI Taxonomy" id="56174"/>
    <lineage>
        <taxon>Eukaryota</taxon>
        <taxon>Fungi</taxon>
        <taxon>Dikarya</taxon>
        <taxon>Basidiomycota</taxon>
        <taxon>Agaricomycotina</taxon>
        <taxon>Agaricomycetes</taxon>
        <taxon>Agaricomycetidae</taxon>
        <taxon>Agaricales</taxon>
        <taxon>Agaricineae</taxon>
        <taxon>Agaricaceae</taxon>
        <taxon>Leucocoprinus</taxon>
    </lineage>
</organism>
<keyword evidence="2" id="KW-1185">Reference proteome</keyword>
<sequence>MCIDGEGPPTYCTTGSSIAAISSLVASQHPGTRTVTNFGSGEPGAWAVPPLQYMIPTLQTEVSSRSSLAQGETQSEAALQLSIYDAFDDPYPAAEYPARERTQHPPIKLAAVRNRLRLPVYHTSDDRGYTALFSTDKTWASFFQRIWKWLGAIVEMAVQVLANSHSMPSVTNQDHDGSSKSERP</sequence>
<evidence type="ECO:0000313" key="1">
    <source>
        <dbReference type="EMBL" id="KAJ3574590.1"/>
    </source>
</evidence>
<evidence type="ECO:0000313" key="2">
    <source>
        <dbReference type="Proteomes" id="UP001213000"/>
    </source>
</evidence>
<dbReference type="EMBL" id="JANIEX010000063">
    <property type="protein sequence ID" value="KAJ3574590.1"/>
    <property type="molecule type" value="Genomic_DNA"/>
</dbReference>
<accession>A0AAD5VZK2</accession>
<dbReference type="Proteomes" id="UP001213000">
    <property type="component" value="Unassembled WGS sequence"/>
</dbReference>
<dbReference type="AlphaFoldDB" id="A0AAD5VZK2"/>